<proteinExistence type="predicted"/>
<feature type="coiled-coil region" evidence="4">
    <location>
        <begin position="5"/>
        <end position="32"/>
    </location>
</feature>
<gene>
    <name evidence="5" type="ORF">F2P44_23105</name>
</gene>
<reference evidence="5 6" key="1">
    <citation type="submission" date="2019-10" db="EMBL/GenBank/DDBJ databases">
        <title>Taxonomy of Antarctic Massilia spp.: description of Massilia rubra sp. nov., Massilia aquatica sp. nov., Massilia mucilaginosa sp. nov., Massilia frigida sp. nov. isolated from streams, lakes and regoliths.</title>
        <authorList>
            <person name="Holochova P."/>
            <person name="Sedlacek I."/>
            <person name="Kralova S."/>
            <person name="Maslanova I."/>
            <person name="Busse H.-J."/>
            <person name="Stankova E."/>
            <person name="Vrbovska V."/>
            <person name="Kovarovic V."/>
            <person name="Bartak M."/>
            <person name="Svec P."/>
            <person name="Pantucek R."/>
        </authorList>
    </citation>
    <scope>NUCLEOTIDE SEQUENCE [LARGE SCALE GENOMIC DNA]</scope>
    <source>
        <strain evidence="5 6">CCM 8695</strain>
    </source>
</reference>
<dbReference type="Pfam" id="PF01934">
    <property type="entry name" value="HepT-like"/>
    <property type="match status" value="1"/>
</dbReference>
<comment type="caution">
    <text evidence="5">The sequence shown here is derived from an EMBL/GenBank/DDBJ whole genome shotgun (WGS) entry which is preliminary data.</text>
</comment>
<keyword evidence="2" id="KW-0540">Nuclease</keyword>
<name>A0ABX0NA11_9BURK</name>
<dbReference type="EMBL" id="WHJG01000029">
    <property type="protein sequence ID" value="NHZ82143.1"/>
    <property type="molecule type" value="Genomic_DNA"/>
</dbReference>
<organism evidence="5 6">
    <name type="scientific">Massilia frigida</name>
    <dbReference type="NCBI Taxonomy" id="2609281"/>
    <lineage>
        <taxon>Bacteria</taxon>
        <taxon>Pseudomonadati</taxon>
        <taxon>Pseudomonadota</taxon>
        <taxon>Betaproteobacteria</taxon>
        <taxon>Burkholderiales</taxon>
        <taxon>Oxalobacteraceae</taxon>
        <taxon>Telluria group</taxon>
        <taxon>Massilia</taxon>
    </lineage>
</organism>
<dbReference type="RefSeq" id="WP_167089881.1">
    <property type="nucleotide sequence ID" value="NZ_WHJG01000029.1"/>
</dbReference>
<dbReference type="Proteomes" id="UP000621455">
    <property type="component" value="Unassembled WGS sequence"/>
</dbReference>
<protein>
    <recommendedName>
        <fullName evidence="7">DUF86 domain-containing protein</fullName>
    </recommendedName>
</protein>
<keyword evidence="3" id="KW-0378">Hydrolase</keyword>
<evidence type="ECO:0000256" key="1">
    <source>
        <dbReference type="ARBA" id="ARBA00022649"/>
    </source>
</evidence>
<evidence type="ECO:0000256" key="3">
    <source>
        <dbReference type="ARBA" id="ARBA00022801"/>
    </source>
</evidence>
<evidence type="ECO:0008006" key="7">
    <source>
        <dbReference type="Google" id="ProtNLM"/>
    </source>
</evidence>
<sequence length="119" mass="12866">MSSPVVKAKARIADALNAVDLVEQRLKNVSQATLAGDSILLDACAYRIGVIGEAISYAKTFAPTVFVKNSPRNFSWDEVAALRNHLYHDYNMVTAQAVLMFAKSLAELRLALANAQGAL</sequence>
<evidence type="ECO:0000313" key="6">
    <source>
        <dbReference type="Proteomes" id="UP000621455"/>
    </source>
</evidence>
<evidence type="ECO:0000313" key="5">
    <source>
        <dbReference type="EMBL" id="NHZ82143.1"/>
    </source>
</evidence>
<keyword evidence="1" id="KW-1277">Toxin-antitoxin system</keyword>
<keyword evidence="6" id="KW-1185">Reference proteome</keyword>
<keyword evidence="4" id="KW-0175">Coiled coil</keyword>
<accession>A0ABX0NA11</accession>
<evidence type="ECO:0000256" key="2">
    <source>
        <dbReference type="ARBA" id="ARBA00022722"/>
    </source>
</evidence>
<evidence type="ECO:0000256" key="4">
    <source>
        <dbReference type="SAM" id="Coils"/>
    </source>
</evidence>
<dbReference type="InterPro" id="IPR008201">
    <property type="entry name" value="HepT-like"/>
</dbReference>